<feature type="region of interest" description="Disordered" evidence="1">
    <location>
        <begin position="481"/>
        <end position="502"/>
    </location>
</feature>
<dbReference type="HOGENOM" id="CLU_338934_0_0_1"/>
<dbReference type="Pfam" id="PF00651">
    <property type="entry name" value="BTB"/>
    <property type="match status" value="1"/>
</dbReference>
<comment type="caution">
    <text evidence="3">The sequence shown here is derived from an EMBL/GenBank/DDBJ whole genome shotgun (WGS) entry which is preliminary data.</text>
</comment>
<keyword evidence="4" id="KW-1185">Reference proteome</keyword>
<sequence length="839" mass="92202">MAEQDTHASHFGGHPIRTEKITEKVSGWTVASLGKASTNNIPNSAPSEQDRFGSNSSIIPPWNTGVNATAVGLLQRSFLPALTTNSTLSLISYTIARLTNRFDLKDVFWPLGPLITSWTVALQRHNFDISQTWSNLGYPQKVVLAGLTAWSVRLFYHITSRAISRGQDDARYTSQQKTPDFWNKSLFSTFLPEALVQSIIALPFTMCLAAPEVLLGNQPLPGNPGYQIANAAGVFLFTTGFVLEAGADWQLESHKQDRTVGLLTEGIWSIVRHPNYLGDTLLHASFPLILYGAGLFHPLMLLAPLANYTFLRYIGGQGENEVEVKDSRKVKDLEKYKREKNSFWPGVDELHNEWTWTVVAIGAAGVFGEWGLRKCFLRGIDLAIYDYKHRDGDIQYEHGKEDSSYFSFSPFRQAQKVLVSKERKQRKEGKSGISLFHYKKHSKGFLKKRFMLIEERESEVQDQLLKEQFAEDSRIIREGIMSEAGGSSSGSDGKGSGLDAGLSEGVNANVQERDRDGGGSQSVVGGGYAGFASGGLGSGNGYGAGIGIGSGNFRGREPKLEENEVVLEGPLVALKAALLAGRFSDLTIFHGVRVWNAHKVVVCSQSAVLESMIDNTGVSDMFGNPTKPSILNLSSFPLDSITALMEYLYTSAYSIPSPTGNSSPSTSTYASGPSYSLPLHEQIFYLAVHLQIPALETLAAASFRHTLNTQISNLDVYFASITRIYGKTTESNPGLRNALVEAAVQELGGLLGDDRLRDTLWGAMGKNREFWEGVLRFLGTGRDVEVREVVREVRVPVEVEVEVESKRILCEQCGPCEKEEYVIACACRGCGEDKVIKLF</sequence>
<dbReference type="SUPFAM" id="SSF54695">
    <property type="entry name" value="POZ domain"/>
    <property type="match status" value="1"/>
</dbReference>
<reference evidence="3 4" key="1">
    <citation type="journal article" date="2014" name="Genome Announc.">
        <title>Draft genome sequence of Sclerotinia borealis, a psychrophilic plant pathogenic fungus.</title>
        <authorList>
            <person name="Mardanov A.V."/>
            <person name="Beletsky A.V."/>
            <person name="Kadnikov V.V."/>
            <person name="Ignatov A.N."/>
            <person name="Ravin N.V."/>
        </authorList>
    </citation>
    <scope>NUCLEOTIDE SEQUENCE [LARGE SCALE GENOMIC DNA]</scope>
    <source>
        <strain evidence="4">F-4157</strain>
    </source>
</reference>
<dbReference type="PANTHER" id="PTHR32251:SF15">
    <property type="entry name" value="3-OXO-5-ALPHA-STEROID 4-DEHYDROGENASE (DUF1295)"/>
    <property type="match status" value="1"/>
</dbReference>
<gene>
    <name evidence="3" type="ORF">SBOR_2405</name>
</gene>
<dbReference type="EMBL" id="AYSA01000097">
    <property type="protein sequence ID" value="ESZ97211.1"/>
    <property type="molecule type" value="Genomic_DNA"/>
</dbReference>
<dbReference type="Gene3D" id="1.20.120.1630">
    <property type="match status" value="1"/>
</dbReference>
<protein>
    <recommendedName>
        <fullName evidence="2">BTB domain-containing protein</fullName>
    </recommendedName>
</protein>
<evidence type="ECO:0000313" key="3">
    <source>
        <dbReference type="EMBL" id="ESZ97211.1"/>
    </source>
</evidence>
<dbReference type="GO" id="GO:0016020">
    <property type="term" value="C:membrane"/>
    <property type="evidence" value="ECO:0007669"/>
    <property type="project" value="TreeGrafter"/>
</dbReference>
<organism evidence="3 4">
    <name type="scientific">Sclerotinia borealis (strain F-4128)</name>
    <dbReference type="NCBI Taxonomy" id="1432307"/>
    <lineage>
        <taxon>Eukaryota</taxon>
        <taxon>Fungi</taxon>
        <taxon>Dikarya</taxon>
        <taxon>Ascomycota</taxon>
        <taxon>Pezizomycotina</taxon>
        <taxon>Leotiomycetes</taxon>
        <taxon>Helotiales</taxon>
        <taxon>Sclerotiniaceae</taxon>
        <taxon>Sclerotinia</taxon>
    </lineage>
</organism>
<dbReference type="Gene3D" id="3.30.710.10">
    <property type="entry name" value="Potassium Channel Kv1.1, Chain A"/>
    <property type="match status" value="1"/>
</dbReference>
<dbReference type="PANTHER" id="PTHR32251">
    <property type="entry name" value="3-OXO-5-ALPHA-STEROID 4-DEHYDROGENASE"/>
    <property type="match status" value="1"/>
</dbReference>
<dbReference type="PROSITE" id="PS50097">
    <property type="entry name" value="BTB"/>
    <property type="match status" value="1"/>
</dbReference>
<evidence type="ECO:0000259" key="2">
    <source>
        <dbReference type="PROSITE" id="PS50097"/>
    </source>
</evidence>
<feature type="compositionally biased region" description="Low complexity" evidence="1">
    <location>
        <begin position="482"/>
        <end position="491"/>
    </location>
</feature>
<feature type="domain" description="BTB" evidence="2">
    <location>
        <begin position="584"/>
        <end position="657"/>
    </location>
</feature>
<dbReference type="InterPro" id="IPR000210">
    <property type="entry name" value="BTB/POZ_dom"/>
</dbReference>
<dbReference type="Pfam" id="PF06966">
    <property type="entry name" value="DUF1295"/>
    <property type="match status" value="1"/>
</dbReference>
<proteinExistence type="predicted"/>
<dbReference type="CDD" id="cd18186">
    <property type="entry name" value="BTB_POZ_ZBTB_KLHL-like"/>
    <property type="match status" value="1"/>
</dbReference>
<evidence type="ECO:0000313" key="4">
    <source>
        <dbReference type="Proteomes" id="UP000019487"/>
    </source>
</evidence>
<dbReference type="InterPro" id="IPR011333">
    <property type="entry name" value="SKP1/BTB/POZ_sf"/>
</dbReference>
<name>W9CMY2_SCLBF</name>
<dbReference type="InterPro" id="IPR010721">
    <property type="entry name" value="UstE-like"/>
</dbReference>
<evidence type="ECO:0000256" key="1">
    <source>
        <dbReference type="SAM" id="MobiDB-lite"/>
    </source>
</evidence>
<dbReference type="Proteomes" id="UP000019487">
    <property type="component" value="Unassembled WGS sequence"/>
</dbReference>
<dbReference type="OrthoDB" id="67965at2759"/>
<accession>W9CMY2</accession>
<dbReference type="AlphaFoldDB" id="W9CMY2"/>